<accession>A0AAV1PDT8</accession>
<comment type="caution">
    <text evidence="1">The sequence shown here is derived from an EMBL/GenBank/DDBJ whole genome shotgun (WGS) entry which is preliminary data.</text>
</comment>
<name>A0AAV1PDT8_SCOSC</name>
<organism evidence="1 2">
    <name type="scientific">Scomber scombrus</name>
    <name type="common">Atlantic mackerel</name>
    <name type="synonym">Scomber vernalis</name>
    <dbReference type="NCBI Taxonomy" id="13677"/>
    <lineage>
        <taxon>Eukaryota</taxon>
        <taxon>Metazoa</taxon>
        <taxon>Chordata</taxon>
        <taxon>Craniata</taxon>
        <taxon>Vertebrata</taxon>
        <taxon>Euteleostomi</taxon>
        <taxon>Actinopterygii</taxon>
        <taxon>Neopterygii</taxon>
        <taxon>Teleostei</taxon>
        <taxon>Neoteleostei</taxon>
        <taxon>Acanthomorphata</taxon>
        <taxon>Pelagiaria</taxon>
        <taxon>Scombriformes</taxon>
        <taxon>Scombridae</taxon>
        <taxon>Scomber</taxon>
    </lineage>
</organism>
<dbReference type="Proteomes" id="UP001314229">
    <property type="component" value="Unassembled WGS sequence"/>
</dbReference>
<reference evidence="1 2" key="1">
    <citation type="submission" date="2024-01" db="EMBL/GenBank/DDBJ databases">
        <authorList>
            <person name="Alioto T."/>
            <person name="Alioto T."/>
            <person name="Gomez Garrido J."/>
        </authorList>
    </citation>
    <scope>NUCLEOTIDE SEQUENCE [LARGE SCALE GENOMIC DNA]</scope>
</reference>
<evidence type="ECO:0000313" key="2">
    <source>
        <dbReference type="Proteomes" id="UP001314229"/>
    </source>
</evidence>
<sequence length="95" mass="10484">MYGYELDQLNELPQAFTVLLYEGGKSLLISCNAVVTLANLTQLPRKIDSSNHGSGSVVETLHSVLSNKFSVEERSALGLYKDLRGMKVKRTLPTK</sequence>
<protein>
    <submittedName>
        <fullName evidence="1">Uncharacterized protein</fullName>
    </submittedName>
</protein>
<gene>
    <name evidence="1" type="ORF">FSCOSCO3_A003449</name>
</gene>
<keyword evidence="2" id="KW-1185">Reference proteome</keyword>
<proteinExistence type="predicted"/>
<dbReference type="EMBL" id="CAWUFR010000122">
    <property type="protein sequence ID" value="CAK6968659.1"/>
    <property type="molecule type" value="Genomic_DNA"/>
</dbReference>
<evidence type="ECO:0000313" key="1">
    <source>
        <dbReference type="EMBL" id="CAK6968659.1"/>
    </source>
</evidence>
<dbReference type="AlphaFoldDB" id="A0AAV1PDT8"/>